<accession>Q21T53</accession>
<evidence type="ECO:0000313" key="3">
    <source>
        <dbReference type="Proteomes" id="UP000008332"/>
    </source>
</evidence>
<dbReference type="Gene3D" id="3.30.700.10">
    <property type="entry name" value="Glycoprotein, Type 4 Pilin"/>
    <property type="match status" value="1"/>
</dbReference>
<dbReference type="NCBIfam" id="TIGR02532">
    <property type="entry name" value="IV_pilin_GFxxxE"/>
    <property type="match status" value="1"/>
</dbReference>
<keyword evidence="1" id="KW-0812">Transmembrane</keyword>
<sequence length="182" mass="19345">MKIELNPSEAMRWSGRAGMRQRGFTLIELIMVMVMLGVLAVFAAPRIFNSDDFYARGFHDETLGLLRYAQKTAVAQRRTVCVSFPTASSATLSIASNAPTPTTPTPTCSPALPLIGPRGESPATIPATDHGASYNGLPGNFNFNGLGQPMSTAGVLLGTQTVIQINNASNVFVEAVTGYVHD</sequence>
<keyword evidence="3" id="KW-1185">Reference proteome</keyword>
<dbReference type="AlphaFoldDB" id="Q21T53"/>
<keyword evidence="1" id="KW-0472">Membrane</keyword>
<dbReference type="RefSeq" id="WP_011465613.1">
    <property type="nucleotide sequence ID" value="NC_007908.1"/>
</dbReference>
<proteinExistence type="predicted"/>
<evidence type="ECO:0000256" key="1">
    <source>
        <dbReference type="SAM" id="Phobius"/>
    </source>
</evidence>
<name>Q21T53_ALBFT</name>
<dbReference type="eggNOG" id="COG4970">
    <property type="taxonomic scope" value="Bacteria"/>
</dbReference>
<dbReference type="Pfam" id="PF07963">
    <property type="entry name" value="N_methyl"/>
    <property type="match status" value="1"/>
</dbReference>
<dbReference type="InterPro" id="IPR045584">
    <property type="entry name" value="Pilin-like"/>
</dbReference>
<dbReference type="InterPro" id="IPR012902">
    <property type="entry name" value="N_methyl_site"/>
</dbReference>
<dbReference type="EMBL" id="CP000267">
    <property type="protein sequence ID" value="ABD71050.1"/>
    <property type="molecule type" value="Genomic_DNA"/>
</dbReference>
<dbReference type="PROSITE" id="PS00409">
    <property type="entry name" value="PROKAR_NTER_METHYL"/>
    <property type="match status" value="1"/>
</dbReference>
<reference evidence="3" key="1">
    <citation type="submission" date="2006-02" db="EMBL/GenBank/DDBJ databases">
        <title>Complete sequence of chromosome of Rhodoferax ferrireducens DSM 15236.</title>
        <authorList>
            <person name="Copeland A."/>
            <person name="Lucas S."/>
            <person name="Lapidus A."/>
            <person name="Barry K."/>
            <person name="Detter J.C."/>
            <person name="Glavina del Rio T."/>
            <person name="Hammon N."/>
            <person name="Israni S."/>
            <person name="Pitluck S."/>
            <person name="Brettin T."/>
            <person name="Bruce D."/>
            <person name="Han C."/>
            <person name="Tapia R."/>
            <person name="Gilna P."/>
            <person name="Kiss H."/>
            <person name="Schmutz J."/>
            <person name="Larimer F."/>
            <person name="Land M."/>
            <person name="Kyrpides N."/>
            <person name="Ivanova N."/>
            <person name="Richardson P."/>
        </authorList>
    </citation>
    <scope>NUCLEOTIDE SEQUENCE [LARGE SCALE GENOMIC DNA]</scope>
    <source>
        <strain evidence="3">ATCC BAA-621 / DSM 15236 / T118</strain>
    </source>
</reference>
<dbReference type="KEGG" id="rfr:Rfer_3341"/>
<keyword evidence="1" id="KW-1133">Transmembrane helix</keyword>
<feature type="transmembrane region" description="Helical" evidence="1">
    <location>
        <begin position="21"/>
        <end position="44"/>
    </location>
</feature>
<evidence type="ECO:0000313" key="2">
    <source>
        <dbReference type="EMBL" id="ABD71050.1"/>
    </source>
</evidence>
<dbReference type="SUPFAM" id="SSF54523">
    <property type="entry name" value="Pili subunits"/>
    <property type="match status" value="1"/>
</dbReference>
<dbReference type="Proteomes" id="UP000008332">
    <property type="component" value="Chromosome"/>
</dbReference>
<dbReference type="HOGENOM" id="CLU_137843_1_0_4"/>
<protein>
    <submittedName>
        <fullName evidence="2">Methylation</fullName>
    </submittedName>
</protein>
<gene>
    <name evidence="2" type="ordered locus">Rfer_3341</name>
</gene>
<dbReference type="STRING" id="338969.Rfer_3341"/>
<dbReference type="OrthoDB" id="5786415at2"/>
<organism evidence="2 3">
    <name type="scientific">Albidiferax ferrireducens (strain ATCC BAA-621 / DSM 15236 / T118)</name>
    <name type="common">Rhodoferax ferrireducens</name>
    <dbReference type="NCBI Taxonomy" id="338969"/>
    <lineage>
        <taxon>Bacteria</taxon>
        <taxon>Pseudomonadati</taxon>
        <taxon>Pseudomonadota</taxon>
        <taxon>Betaproteobacteria</taxon>
        <taxon>Burkholderiales</taxon>
        <taxon>Comamonadaceae</taxon>
        <taxon>Rhodoferax</taxon>
    </lineage>
</organism>